<keyword evidence="1" id="KW-0812">Transmembrane</keyword>
<accession>A0AAV4B4I2</accession>
<gene>
    <name evidence="3" type="ORF">PoB_004149400</name>
</gene>
<evidence type="ECO:0000313" key="3">
    <source>
        <dbReference type="EMBL" id="GFO14989.1"/>
    </source>
</evidence>
<dbReference type="PANTHER" id="PTHR46599:SF6">
    <property type="entry name" value="DUAL SPECIFICITY PHOSPHATASE 26"/>
    <property type="match status" value="1"/>
</dbReference>
<dbReference type="Proteomes" id="UP000735302">
    <property type="component" value="Unassembled WGS sequence"/>
</dbReference>
<dbReference type="Pfam" id="PF13843">
    <property type="entry name" value="DDE_Tnp_1_7"/>
    <property type="match status" value="1"/>
</dbReference>
<keyword evidence="1" id="KW-0472">Membrane</keyword>
<dbReference type="EMBL" id="BLXT01004584">
    <property type="protein sequence ID" value="GFO14989.1"/>
    <property type="molecule type" value="Genomic_DNA"/>
</dbReference>
<proteinExistence type="predicted"/>
<evidence type="ECO:0000256" key="1">
    <source>
        <dbReference type="SAM" id="Phobius"/>
    </source>
</evidence>
<name>A0AAV4B4I2_9GAST</name>
<feature type="domain" description="PiggyBac transposable element-derived protein" evidence="2">
    <location>
        <begin position="2"/>
        <end position="111"/>
    </location>
</feature>
<sequence length="233" mass="26585">MIGTVKRNKTFLPVDFQAKKALPLGESKFLFRHETTLVSFQSKRPKNVILLSTTHQKPEICPETTKPDIMLDYNKTKGGVDAMDQMAYAFTTKRKTKRWPLVVFFNILDLSSIAARVIFQLKYPVDKLSHEDCRQRFNADVGRSMAYAHMVRRSTVPTLQKEALNLLRVVGHTDWGAVRATLLKLDRTLVRSKLDYGSVIYGSVKKHVLRALDPIHHQGLHIALEAFRTSPIN</sequence>
<reference evidence="3 4" key="1">
    <citation type="journal article" date="2021" name="Elife">
        <title>Chloroplast acquisition without the gene transfer in kleptoplastic sea slugs, Plakobranchus ocellatus.</title>
        <authorList>
            <person name="Maeda T."/>
            <person name="Takahashi S."/>
            <person name="Yoshida T."/>
            <person name="Shimamura S."/>
            <person name="Takaki Y."/>
            <person name="Nagai Y."/>
            <person name="Toyoda A."/>
            <person name="Suzuki Y."/>
            <person name="Arimoto A."/>
            <person name="Ishii H."/>
            <person name="Satoh N."/>
            <person name="Nishiyama T."/>
            <person name="Hasebe M."/>
            <person name="Maruyama T."/>
            <person name="Minagawa J."/>
            <person name="Obokata J."/>
            <person name="Shigenobu S."/>
        </authorList>
    </citation>
    <scope>NUCLEOTIDE SEQUENCE [LARGE SCALE GENOMIC DNA]</scope>
</reference>
<keyword evidence="1" id="KW-1133">Transmembrane helix</keyword>
<comment type="caution">
    <text evidence="3">The sequence shown here is derived from an EMBL/GenBank/DDBJ whole genome shotgun (WGS) entry which is preliminary data.</text>
</comment>
<dbReference type="PANTHER" id="PTHR46599">
    <property type="entry name" value="PIGGYBAC TRANSPOSABLE ELEMENT-DERIVED PROTEIN 4"/>
    <property type="match status" value="1"/>
</dbReference>
<organism evidence="3 4">
    <name type="scientific">Plakobranchus ocellatus</name>
    <dbReference type="NCBI Taxonomy" id="259542"/>
    <lineage>
        <taxon>Eukaryota</taxon>
        <taxon>Metazoa</taxon>
        <taxon>Spiralia</taxon>
        <taxon>Lophotrochozoa</taxon>
        <taxon>Mollusca</taxon>
        <taxon>Gastropoda</taxon>
        <taxon>Heterobranchia</taxon>
        <taxon>Euthyneura</taxon>
        <taxon>Panpulmonata</taxon>
        <taxon>Sacoglossa</taxon>
        <taxon>Placobranchoidea</taxon>
        <taxon>Plakobranchidae</taxon>
        <taxon>Plakobranchus</taxon>
    </lineage>
</organism>
<feature type="transmembrane region" description="Helical" evidence="1">
    <location>
        <begin position="99"/>
        <end position="119"/>
    </location>
</feature>
<dbReference type="InterPro" id="IPR029526">
    <property type="entry name" value="PGBD"/>
</dbReference>
<protein>
    <submittedName>
        <fullName evidence="3">PiggyBac transposable element-derived protein 4</fullName>
    </submittedName>
</protein>
<keyword evidence="4" id="KW-1185">Reference proteome</keyword>
<evidence type="ECO:0000259" key="2">
    <source>
        <dbReference type="Pfam" id="PF13843"/>
    </source>
</evidence>
<evidence type="ECO:0000313" key="4">
    <source>
        <dbReference type="Proteomes" id="UP000735302"/>
    </source>
</evidence>
<dbReference type="AlphaFoldDB" id="A0AAV4B4I2"/>